<dbReference type="InterPro" id="IPR037038">
    <property type="entry name" value="HepT-like_sf"/>
</dbReference>
<evidence type="ECO:0000256" key="1">
    <source>
        <dbReference type="ARBA" id="ARBA00022553"/>
    </source>
</evidence>
<dbReference type="InterPro" id="IPR008201">
    <property type="entry name" value="HepT-like"/>
</dbReference>
<dbReference type="InterPro" id="IPR051813">
    <property type="entry name" value="HepT_RNase_toxin"/>
</dbReference>
<organism evidence="7 8">
    <name type="scientific">Lentzea alba</name>
    <dbReference type="NCBI Taxonomy" id="2714351"/>
    <lineage>
        <taxon>Bacteria</taxon>
        <taxon>Bacillati</taxon>
        <taxon>Actinomycetota</taxon>
        <taxon>Actinomycetes</taxon>
        <taxon>Pseudonocardiales</taxon>
        <taxon>Pseudonocardiaceae</taxon>
        <taxon>Lentzea</taxon>
    </lineage>
</organism>
<protein>
    <submittedName>
        <fullName evidence="7">DUF86 domain-containing protein</fullName>
    </submittedName>
</protein>
<dbReference type="GO" id="GO:0110001">
    <property type="term" value="C:toxin-antitoxin complex"/>
    <property type="evidence" value="ECO:0007669"/>
    <property type="project" value="InterPro"/>
</dbReference>
<dbReference type="PANTHER" id="PTHR34139:SF1">
    <property type="entry name" value="RNASE MJ1380-RELATED"/>
    <property type="match status" value="1"/>
</dbReference>
<name>A0A7C9VMV5_9PSEU</name>
<keyword evidence="8" id="KW-1185">Reference proteome</keyword>
<keyword evidence="1" id="KW-0597">Phosphoprotein</keyword>
<dbReference type="AlphaFoldDB" id="A0A7C9VMV5"/>
<dbReference type="Pfam" id="PF01934">
    <property type="entry name" value="HepT-like"/>
    <property type="match status" value="1"/>
</dbReference>
<evidence type="ECO:0000256" key="6">
    <source>
        <dbReference type="ARBA" id="ARBA00024207"/>
    </source>
</evidence>
<dbReference type="GO" id="GO:0016787">
    <property type="term" value="F:hydrolase activity"/>
    <property type="evidence" value="ECO:0007669"/>
    <property type="project" value="UniProtKB-KW"/>
</dbReference>
<dbReference type="RefSeq" id="WP_166044539.1">
    <property type="nucleotide sequence ID" value="NZ_JAAMPJ010000001.1"/>
</dbReference>
<evidence type="ECO:0000313" key="7">
    <source>
        <dbReference type="EMBL" id="NGY58512.1"/>
    </source>
</evidence>
<dbReference type="EMBL" id="JAAMPJ010000001">
    <property type="protein sequence ID" value="NGY58512.1"/>
    <property type="molecule type" value="Genomic_DNA"/>
</dbReference>
<keyword evidence="3" id="KW-0540">Nuclease</keyword>
<evidence type="ECO:0000256" key="5">
    <source>
        <dbReference type="ARBA" id="ARBA00022801"/>
    </source>
</evidence>
<dbReference type="PANTHER" id="PTHR34139">
    <property type="entry name" value="UPF0331 PROTEIN MJ0127"/>
    <property type="match status" value="1"/>
</dbReference>
<accession>A0A7C9VMV5</accession>
<dbReference type="GO" id="GO:0004540">
    <property type="term" value="F:RNA nuclease activity"/>
    <property type="evidence" value="ECO:0007669"/>
    <property type="project" value="InterPro"/>
</dbReference>
<keyword evidence="5" id="KW-0378">Hydrolase</keyword>
<comment type="caution">
    <text evidence="7">The sequence shown here is derived from an EMBL/GenBank/DDBJ whole genome shotgun (WGS) entry which is preliminary data.</text>
</comment>
<evidence type="ECO:0000256" key="4">
    <source>
        <dbReference type="ARBA" id="ARBA00022741"/>
    </source>
</evidence>
<dbReference type="Proteomes" id="UP000481360">
    <property type="component" value="Unassembled WGS sequence"/>
</dbReference>
<keyword evidence="2" id="KW-1277">Toxin-antitoxin system</keyword>
<evidence type="ECO:0000256" key="3">
    <source>
        <dbReference type="ARBA" id="ARBA00022722"/>
    </source>
</evidence>
<dbReference type="GO" id="GO:0000166">
    <property type="term" value="F:nucleotide binding"/>
    <property type="evidence" value="ECO:0007669"/>
    <property type="project" value="UniProtKB-KW"/>
</dbReference>
<proteinExistence type="inferred from homology"/>
<evidence type="ECO:0000256" key="2">
    <source>
        <dbReference type="ARBA" id="ARBA00022649"/>
    </source>
</evidence>
<reference evidence="7 8" key="1">
    <citation type="submission" date="2020-03" db="EMBL/GenBank/DDBJ databases">
        <title>Isolation and identification of active actinomycetes.</title>
        <authorList>
            <person name="Sun X."/>
        </authorList>
    </citation>
    <scope>NUCLEOTIDE SEQUENCE [LARGE SCALE GENOMIC DNA]</scope>
    <source>
        <strain evidence="7 8">NEAU-D13</strain>
    </source>
</reference>
<dbReference type="Gene3D" id="1.20.120.580">
    <property type="entry name" value="bsu32300-like"/>
    <property type="match status" value="1"/>
</dbReference>
<comment type="similarity">
    <text evidence="6">Belongs to the HepT RNase toxin family.</text>
</comment>
<sequence length="114" mass="12879">MRRDPRTYLWDALRATELLAEFSSGKSFADYLADAMLRSAVERQFEIIGEALNNLSKVDQKLAASIPDLPRIVAFRNILIHGYASVDDALVWQVLAEKRPQLEEHIRQLLAGLG</sequence>
<keyword evidence="4" id="KW-0547">Nucleotide-binding</keyword>
<gene>
    <name evidence="7" type="ORF">G7043_06135</name>
</gene>
<evidence type="ECO:0000313" key="8">
    <source>
        <dbReference type="Proteomes" id="UP000481360"/>
    </source>
</evidence>